<evidence type="ECO:0000256" key="9">
    <source>
        <dbReference type="ARBA" id="ARBA00023239"/>
    </source>
</evidence>
<dbReference type="EC" id="4.3.3.7" evidence="4 12"/>
<comment type="pathway">
    <text evidence="2 12">Amino-acid biosynthesis; L-lysine biosynthesis via DAP pathway; (S)-tetrahydrodipicolinate from L-aspartate: step 3/4.</text>
</comment>
<name>A0A6J4RZK0_9BACT</name>
<dbReference type="Gene3D" id="3.20.20.70">
    <property type="entry name" value="Aldolase class I"/>
    <property type="match status" value="1"/>
</dbReference>
<feature type="site" description="Part of a proton relay during catalysis" evidence="12">
    <location>
        <position position="76"/>
    </location>
</feature>
<feature type="active site" description="Proton donor/acceptor" evidence="12 14">
    <location>
        <position position="102"/>
    </location>
</feature>
<evidence type="ECO:0000256" key="12">
    <source>
        <dbReference type="HAMAP-Rule" id="MF_00418"/>
    </source>
</evidence>
<dbReference type="InterPro" id="IPR005263">
    <property type="entry name" value="DapA"/>
</dbReference>
<comment type="subcellular location">
    <subcellularLocation>
        <location evidence="12">Cytoplasm</location>
    </subcellularLocation>
</comment>
<dbReference type="SMART" id="SM01130">
    <property type="entry name" value="DHDPS"/>
    <property type="match status" value="1"/>
</dbReference>
<keyword evidence="9 12" id="KW-0456">Lyase</keyword>
<evidence type="ECO:0000256" key="4">
    <source>
        <dbReference type="ARBA" id="ARBA00012086"/>
    </source>
</evidence>
<dbReference type="PROSITE" id="PS00666">
    <property type="entry name" value="DHDPS_2"/>
    <property type="match status" value="1"/>
</dbReference>
<evidence type="ECO:0000256" key="13">
    <source>
        <dbReference type="PIRNR" id="PIRNR001365"/>
    </source>
</evidence>
<dbReference type="GO" id="GO:0008840">
    <property type="term" value="F:4-hydroxy-tetrahydrodipicolinate synthase activity"/>
    <property type="evidence" value="ECO:0007669"/>
    <property type="project" value="UniProtKB-UniRule"/>
</dbReference>
<dbReference type="GO" id="GO:0005829">
    <property type="term" value="C:cytosol"/>
    <property type="evidence" value="ECO:0007669"/>
    <property type="project" value="TreeGrafter"/>
</dbReference>
<dbReference type="GO" id="GO:0009089">
    <property type="term" value="P:lysine biosynthetic process via diaminopimelate"/>
    <property type="evidence" value="ECO:0007669"/>
    <property type="project" value="UniProtKB-UniRule"/>
</dbReference>
<dbReference type="PIRSF" id="PIRSF001365">
    <property type="entry name" value="DHDPS"/>
    <property type="match status" value="1"/>
</dbReference>
<dbReference type="PANTHER" id="PTHR12128:SF66">
    <property type="entry name" value="4-HYDROXY-2-OXOGLUTARATE ALDOLASE, MITOCHONDRIAL"/>
    <property type="match status" value="1"/>
</dbReference>
<evidence type="ECO:0000256" key="2">
    <source>
        <dbReference type="ARBA" id="ARBA00005120"/>
    </source>
</evidence>
<keyword evidence="5 12" id="KW-0963">Cytoplasm</keyword>
<dbReference type="NCBIfam" id="TIGR00674">
    <property type="entry name" value="dapA"/>
    <property type="match status" value="1"/>
</dbReference>
<dbReference type="PRINTS" id="PR00146">
    <property type="entry name" value="DHPICSNTHASE"/>
</dbReference>
<feature type="active site" description="Schiff-base intermediate with substrate" evidence="12 14">
    <location>
        <position position="131"/>
    </location>
</feature>
<keyword evidence="6 12" id="KW-0028">Amino-acid biosynthesis</keyword>
<dbReference type="SUPFAM" id="SSF51569">
    <property type="entry name" value="Aldolase"/>
    <property type="match status" value="1"/>
</dbReference>
<evidence type="ECO:0000256" key="15">
    <source>
        <dbReference type="PIRSR" id="PIRSR001365-2"/>
    </source>
</evidence>
<evidence type="ECO:0000256" key="1">
    <source>
        <dbReference type="ARBA" id="ARBA00003294"/>
    </source>
</evidence>
<comment type="catalytic activity">
    <reaction evidence="11 12">
        <text>L-aspartate 4-semialdehyde + pyruvate = (2S,4S)-4-hydroxy-2,3,4,5-tetrahydrodipicolinate + H2O + H(+)</text>
        <dbReference type="Rhea" id="RHEA:34171"/>
        <dbReference type="ChEBI" id="CHEBI:15361"/>
        <dbReference type="ChEBI" id="CHEBI:15377"/>
        <dbReference type="ChEBI" id="CHEBI:15378"/>
        <dbReference type="ChEBI" id="CHEBI:67139"/>
        <dbReference type="ChEBI" id="CHEBI:537519"/>
        <dbReference type="EC" id="4.3.3.7"/>
    </reaction>
</comment>
<keyword evidence="8 12" id="KW-0457">Lysine biosynthesis</keyword>
<sequence length="264" mass="29053">MHGGVEYLVILGTTAEAPTLEKVEKIDIINYTIEKAANIVPVVVGIGGNNTREILNEVETYPLQKAAAILSTSPYYNRPSQQGIFEHYKLISETAPKPLILYNIPARTGSNITAETTIRIANECDNILGIKEASGIVGQCLQILKNRPKEFLVTSGDDQLALPLIAAGMDGVISVAANCFPKEFSEMVRQSLQNDLKTAKGLLYKLLEGFDLLFEENNPAGVKAFLAEMGLIENFLRLPLVPLSDKVHKKLREYLKTFNEFTTA</sequence>
<evidence type="ECO:0000256" key="14">
    <source>
        <dbReference type="PIRSR" id="PIRSR001365-1"/>
    </source>
</evidence>
<dbReference type="InterPro" id="IPR020625">
    <property type="entry name" value="Schiff_base-form_aldolases_AS"/>
</dbReference>
<dbReference type="CDD" id="cd00950">
    <property type="entry name" value="DHDPS"/>
    <property type="match status" value="1"/>
</dbReference>
<protein>
    <recommendedName>
        <fullName evidence="4 12">4-hydroxy-tetrahydrodipicolinate synthase</fullName>
        <shortName evidence="12">HTPA synthase</shortName>
        <ecNumber evidence="4 12">4.3.3.7</ecNumber>
    </recommendedName>
</protein>
<gene>
    <name evidence="12" type="primary">dapA</name>
    <name evidence="16" type="ORF">AVDCRST_MAG96-1026</name>
</gene>
<dbReference type="InterPro" id="IPR013785">
    <property type="entry name" value="Aldolase_TIM"/>
</dbReference>
<dbReference type="AlphaFoldDB" id="A0A6J4RZK0"/>
<comment type="function">
    <text evidence="1 12">Catalyzes the condensation of (S)-aspartate-beta-semialdehyde [(S)-ASA] and pyruvate to 4-hydroxy-tetrahydrodipicolinate (HTPA).</text>
</comment>
<dbReference type="GO" id="GO:0019877">
    <property type="term" value="P:diaminopimelate biosynthetic process"/>
    <property type="evidence" value="ECO:0007669"/>
    <property type="project" value="UniProtKB-UniRule"/>
</dbReference>
<evidence type="ECO:0000256" key="5">
    <source>
        <dbReference type="ARBA" id="ARBA00022490"/>
    </source>
</evidence>
<dbReference type="Pfam" id="PF00701">
    <property type="entry name" value="DHDPS"/>
    <property type="match status" value="1"/>
</dbReference>
<keyword evidence="10 12" id="KW-0704">Schiff base</keyword>
<evidence type="ECO:0000256" key="11">
    <source>
        <dbReference type="ARBA" id="ARBA00047836"/>
    </source>
</evidence>
<evidence type="ECO:0000256" key="6">
    <source>
        <dbReference type="ARBA" id="ARBA00022605"/>
    </source>
</evidence>
<keyword evidence="7 12" id="KW-0220">Diaminopimelate biosynthesis</keyword>
<accession>A0A6J4RZK0</accession>
<comment type="similarity">
    <text evidence="3 12 13">Belongs to the DapA family.</text>
</comment>
<dbReference type="HAMAP" id="MF_00418">
    <property type="entry name" value="DapA"/>
    <property type="match status" value="1"/>
</dbReference>
<feature type="site" description="Part of a proton relay during catalysis" evidence="12">
    <location>
        <position position="13"/>
    </location>
</feature>
<evidence type="ECO:0000256" key="10">
    <source>
        <dbReference type="ARBA" id="ARBA00023270"/>
    </source>
</evidence>
<evidence type="ECO:0000256" key="3">
    <source>
        <dbReference type="ARBA" id="ARBA00007592"/>
    </source>
</evidence>
<evidence type="ECO:0000256" key="8">
    <source>
        <dbReference type="ARBA" id="ARBA00023154"/>
    </source>
</evidence>
<proteinExistence type="inferred from homology"/>
<dbReference type="UniPathway" id="UPA00034">
    <property type="reaction ID" value="UER00017"/>
</dbReference>
<dbReference type="EMBL" id="CADCVN010000386">
    <property type="protein sequence ID" value="CAA9481328.1"/>
    <property type="molecule type" value="Genomic_DNA"/>
</dbReference>
<evidence type="ECO:0000256" key="7">
    <source>
        <dbReference type="ARBA" id="ARBA00022915"/>
    </source>
</evidence>
<feature type="binding site" evidence="12 15">
    <location>
        <position position="14"/>
    </location>
    <ligand>
        <name>pyruvate</name>
        <dbReference type="ChEBI" id="CHEBI:15361"/>
    </ligand>
</feature>
<feature type="binding site" evidence="12 15">
    <location>
        <position position="173"/>
    </location>
    <ligand>
        <name>pyruvate</name>
        <dbReference type="ChEBI" id="CHEBI:15361"/>
    </ligand>
</feature>
<comment type="caution">
    <text evidence="12">Was originally thought to be a dihydrodipicolinate synthase (DHDPS), catalyzing the condensation of (S)-aspartate-beta-semialdehyde [(S)-ASA] and pyruvate to dihydrodipicolinate (DHDP). However, it was shown in E.coli that the product of the enzymatic reaction is not dihydrodipicolinate but in fact (4S)-4-hydroxy-2,3,4,5-tetrahydro-(2S)-dipicolinic acid (HTPA), and that the consecutive dehydration reaction leading to DHDP is not spontaneous but catalyzed by DapB.</text>
</comment>
<organism evidence="16">
    <name type="scientific">uncultured Segetibacter sp</name>
    <dbReference type="NCBI Taxonomy" id="481133"/>
    <lineage>
        <taxon>Bacteria</taxon>
        <taxon>Pseudomonadati</taxon>
        <taxon>Bacteroidota</taxon>
        <taxon>Chitinophagia</taxon>
        <taxon>Chitinophagales</taxon>
        <taxon>Chitinophagaceae</taxon>
        <taxon>Segetibacter</taxon>
        <taxon>environmental samples</taxon>
    </lineage>
</organism>
<reference evidence="16" key="1">
    <citation type="submission" date="2020-02" db="EMBL/GenBank/DDBJ databases">
        <authorList>
            <person name="Meier V. D."/>
        </authorList>
    </citation>
    <scope>NUCLEOTIDE SEQUENCE</scope>
    <source>
        <strain evidence="16">AVDCRST_MAG96</strain>
    </source>
</reference>
<evidence type="ECO:0000313" key="16">
    <source>
        <dbReference type="EMBL" id="CAA9481328.1"/>
    </source>
</evidence>
<dbReference type="InterPro" id="IPR002220">
    <property type="entry name" value="DapA-like"/>
</dbReference>
<dbReference type="PANTHER" id="PTHR12128">
    <property type="entry name" value="DIHYDRODIPICOLINATE SYNTHASE"/>
    <property type="match status" value="1"/>
</dbReference>
<comment type="subunit">
    <text evidence="12">Homotetramer; dimer of dimers.</text>
</comment>